<evidence type="ECO:0000313" key="12">
    <source>
        <dbReference type="EMBL" id="CAF1089602.1"/>
    </source>
</evidence>
<comment type="similarity">
    <text evidence="3">Belongs to the peptidase S26B family.</text>
</comment>
<feature type="transmembrane region" description="Helical" evidence="11">
    <location>
        <begin position="133"/>
        <end position="150"/>
    </location>
</feature>
<dbReference type="EC" id="3.4.21.89" evidence="4"/>
<evidence type="ECO:0000313" key="13">
    <source>
        <dbReference type="Proteomes" id="UP000663852"/>
    </source>
</evidence>
<dbReference type="GO" id="GO:0006465">
    <property type="term" value="P:signal peptide processing"/>
    <property type="evidence" value="ECO:0007669"/>
    <property type="project" value="InterPro"/>
</dbReference>
<accession>A0A814NEY5</accession>
<keyword evidence="9 11" id="KW-0472">Membrane</keyword>
<evidence type="ECO:0000256" key="1">
    <source>
        <dbReference type="ARBA" id="ARBA00000677"/>
    </source>
</evidence>
<evidence type="ECO:0000256" key="5">
    <source>
        <dbReference type="ARBA" id="ARBA00019685"/>
    </source>
</evidence>
<dbReference type="EMBL" id="CAJNOJ010000093">
    <property type="protein sequence ID" value="CAF1089602.1"/>
    <property type="molecule type" value="Genomic_DNA"/>
</dbReference>
<evidence type="ECO:0000256" key="4">
    <source>
        <dbReference type="ARBA" id="ARBA00013208"/>
    </source>
</evidence>
<reference evidence="12" key="1">
    <citation type="submission" date="2021-02" db="EMBL/GenBank/DDBJ databases">
        <authorList>
            <person name="Nowell W R."/>
        </authorList>
    </citation>
    <scope>NUCLEOTIDE SEQUENCE</scope>
</reference>
<dbReference type="GO" id="GO:0009003">
    <property type="term" value="F:signal peptidase activity"/>
    <property type="evidence" value="ECO:0007669"/>
    <property type="project" value="UniProtKB-EC"/>
</dbReference>
<gene>
    <name evidence="12" type="ORF">EDS130_LOCUS19405</name>
</gene>
<dbReference type="CDD" id="cd06530">
    <property type="entry name" value="S26_SPase_I"/>
    <property type="match status" value="1"/>
</dbReference>
<dbReference type="Proteomes" id="UP000663852">
    <property type="component" value="Unassembled WGS sequence"/>
</dbReference>
<dbReference type="PANTHER" id="PTHR10806:SF6">
    <property type="entry name" value="SIGNAL PEPTIDASE COMPLEX CATALYTIC SUBUNIT SEC11"/>
    <property type="match status" value="1"/>
</dbReference>
<dbReference type="OrthoDB" id="10257561at2759"/>
<dbReference type="AlphaFoldDB" id="A0A814NEY5"/>
<evidence type="ECO:0000256" key="9">
    <source>
        <dbReference type="ARBA" id="ARBA00023136"/>
    </source>
</evidence>
<dbReference type="InterPro" id="IPR001733">
    <property type="entry name" value="Peptidase_S26B"/>
</dbReference>
<protein>
    <recommendedName>
        <fullName evidence="5">Signal peptidase complex catalytic subunit SEC11</fullName>
        <ecNumber evidence="4">3.4.21.89</ecNumber>
    </recommendedName>
    <alternativeName>
        <fullName evidence="6">Signal peptidase complex catalytic subunit sec11</fullName>
    </alternativeName>
</protein>
<evidence type="ECO:0000256" key="10">
    <source>
        <dbReference type="ARBA" id="ARBA00045533"/>
    </source>
</evidence>
<keyword evidence="7 11" id="KW-0812">Transmembrane</keyword>
<organism evidence="12 13">
    <name type="scientific">Adineta ricciae</name>
    <name type="common">Rotifer</name>
    <dbReference type="NCBI Taxonomy" id="249248"/>
    <lineage>
        <taxon>Eukaryota</taxon>
        <taxon>Metazoa</taxon>
        <taxon>Spiralia</taxon>
        <taxon>Gnathifera</taxon>
        <taxon>Rotifera</taxon>
        <taxon>Eurotatoria</taxon>
        <taxon>Bdelloidea</taxon>
        <taxon>Adinetida</taxon>
        <taxon>Adinetidae</taxon>
        <taxon>Adineta</taxon>
    </lineage>
</organism>
<keyword evidence="8 11" id="KW-1133">Transmembrane helix</keyword>
<evidence type="ECO:0000256" key="7">
    <source>
        <dbReference type="ARBA" id="ARBA00022692"/>
    </source>
</evidence>
<dbReference type="NCBIfam" id="TIGR02228">
    <property type="entry name" value="sigpep_I_arch"/>
    <property type="match status" value="1"/>
</dbReference>
<evidence type="ECO:0000256" key="3">
    <source>
        <dbReference type="ARBA" id="ARBA00011035"/>
    </source>
</evidence>
<dbReference type="InterPro" id="IPR019533">
    <property type="entry name" value="Peptidase_S26"/>
</dbReference>
<sequence length="159" mass="18170">MHWSRKLISRLLRYAIVISTLLMLWKSLILATNCSQPILVVLSGGYSFHNLGDLLFVTNYPADSIRAGDVVVFRIEGRFIPIVHRVIRVHEREDGYVKFLTKGDGNSVDDRGLYSVGQLWLEREQIVGKVKGYFPYLGLFIILLSNLPLLDRLLLRVVT</sequence>
<dbReference type="GO" id="GO:0004252">
    <property type="term" value="F:serine-type endopeptidase activity"/>
    <property type="evidence" value="ECO:0007669"/>
    <property type="project" value="InterPro"/>
</dbReference>
<comment type="function">
    <text evidence="10">Catalytic component of the signal peptidase complex (SPC) which catalyzes the cleavage of N-terminal signal sequences from nascent proteins as they are translocated into the lumen of the endoplasmic reticulum. Specifically cleaves N-terminal signal peptides that contain a hydrophobic alpha-helix (h-region) shorter than 18-20 amino acids.</text>
</comment>
<comment type="subcellular location">
    <subcellularLocation>
        <location evidence="2">Endoplasmic reticulum membrane</location>
        <topology evidence="2">Single-pass type II membrane protein</topology>
    </subcellularLocation>
</comment>
<name>A0A814NEY5_ADIRI</name>
<evidence type="ECO:0000256" key="6">
    <source>
        <dbReference type="ARBA" id="ARBA00021755"/>
    </source>
</evidence>
<dbReference type="SUPFAM" id="SSF51306">
    <property type="entry name" value="LexA/Signal peptidase"/>
    <property type="match status" value="1"/>
</dbReference>
<dbReference type="InterPro" id="IPR036286">
    <property type="entry name" value="LexA/Signal_pep-like_sf"/>
</dbReference>
<comment type="caution">
    <text evidence="12">The sequence shown here is derived from an EMBL/GenBank/DDBJ whole genome shotgun (WGS) entry which is preliminary data.</text>
</comment>
<proteinExistence type="inferred from homology"/>
<comment type="catalytic activity">
    <reaction evidence="1">
        <text>Cleavage of hydrophobic, N-terminal signal or leader sequences from secreted and periplasmic proteins.</text>
        <dbReference type="EC" id="3.4.21.89"/>
    </reaction>
</comment>
<evidence type="ECO:0000256" key="2">
    <source>
        <dbReference type="ARBA" id="ARBA00004648"/>
    </source>
</evidence>
<evidence type="ECO:0000256" key="11">
    <source>
        <dbReference type="SAM" id="Phobius"/>
    </source>
</evidence>
<evidence type="ECO:0000256" key="8">
    <source>
        <dbReference type="ARBA" id="ARBA00022989"/>
    </source>
</evidence>
<dbReference type="GO" id="GO:0005787">
    <property type="term" value="C:signal peptidase complex"/>
    <property type="evidence" value="ECO:0007669"/>
    <property type="project" value="TreeGrafter"/>
</dbReference>
<dbReference type="PANTHER" id="PTHR10806">
    <property type="entry name" value="SIGNAL PEPTIDASE COMPLEX CATALYTIC SUBUNIT SEC11"/>
    <property type="match status" value="1"/>
</dbReference>